<feature type="region of interest" description="Disordered" evidence="5">
    <location>
        <begin position="1"/>
        <end position="20"/>
    </location>
</feature>
<sequence>MSTIEHLAPSTSAGHQAGEAARAEEVALERDLASSAVRPIIPGFFPDPTICRKGEDYYLATSSFEYFPGAPIFHSRDLVTWEQIGNILTTRDQFRRGTIGPSTGIYGSTLRYHGGRFWFITTNVSDFESGQVIVHAEDPAGPWSDPVFVREAQGIDPDLCWDDDGQCYLTWHLLDFTVGGQGIRQAPIDPETGTFLEPDYPIWQGSGMQAAEGPHLHRIGSYWYLLLAEGGTERGHCVTVARGTSPRGPFEGDPRNPVFTHRSSSHSVQNVGHADLVPTPTGEWAAVYLGARPRGSTPGFHVLGRETFLAGIDWVEDWPVFDEGRFRIPAAETAFHDDFTSEHLDPRWVVPDGEPESLVLSTAAGLAFRSSEGTADHLCCRVRDFSWRAEATVSIGGSFGLRLDDRHWCGLVLEDGRVRAIVRIGDLRQETKGVPVVGEDVVLVLETAEPKTRPVPFGYAGPDDVVLSMRSGRVSTELARLDGRYFSTEVAAGFTGRTLAVGSHSPEGRIRSISYRPTTGPERRGS</sequence>
<evidence type="ECO:0000256" key="4">
    <source>
        <dbReference type="RuleBase" id="RU361187"/>
    </source>
</evidence>
<protein>
    <submittedName>
        <fullName evidence="6">Family 43 glycosylhydrolase</fullName>
    </submittedName>
</protein>
<dbReference type="RefSeq" id="WP_159422748.1">
    <property type="nucleotide sequence ID" value="NZ_CP047180.1"/>
</dbReference>
<feature type="region of interest" description="Disordered" evidence="5">
    <location>
        <begin position="502"/>
        <end position="526"/>
    </location>
</feature>
<keyword evidence="2 4" id="KW-0378">Hydrolase</keyword>
<organism evidence="6 7">
    <name type="scientific">Rathayibacter festucae</name>
    <dbReference type="NCBI Taxonomy" id="110937"/>
    <lineage>
        <taxon>Bacteria</taxon>
        <taxon>Bacillati</taxon>
        <taxon>Actinomycetota</taxon>
        <taxon>Actinomycetes</taxon>
        <taxon>Micrococcales</taxon>
        <taxon>Microbacteriaceae</taxon>
        <taxon>Rathayibacter</taxon>
    </lineage>
</organism>
<accession>A0ABX6GZ60</accession>
<dbReference type="Pfam" id="PF04616">
    <property type="entry name" value="Glyco_hydro_43"/>
    <property type="match status" value="1"/>
</dbReference>
<comment type="similarity">
    <text evidence="1 4">Belongs to the glycosyl hydrolase 43 family.</text>
</comment>
<evidence type="ECO:0000256" key="1">
    <source>
        <dbReference type="ARBA" id="ARBA00009865"/>
    </source>
</evidence>
<dbReference type="EMBL" id="CP047180">
    <property type="protein sequence ID" value="QHC62820.1"/>
    <property type="molecule type" value="Genomic_DNA"/>
</dbReference>
<dbReference type="PANTHER" id="PTHR42812:SF12">
    <property type="entry name" value="BETA-XYLOSIDASE-RELATED"/>
    <property type="match status" value="1"/>
</dbReference>
<gene>
    <name evidence="6" type="ORF">GSU69_09085</name>
</gene>
<keyword evidence="3 4" id="KW-0326">Glycosidase</keyword>
<keyword evidence="7" id="KW-1185">Reference proteome</keyword>
<dbReference type="Gene3D" id="2.60.120.200">
    <property type="match status" value="1"/>
</dbReference>
<evidence type="ECO:0000256" key="5">
    <source>
        <dbReference type="SAM" id="MobiDB-lite"/>
    </source>
</evidence>
<evidence type="ECO:0000313" key="6">
    <source>
        <dbReference type="EMBL" id="QHC62820.1"/>
    </source>
</evidence>
<dbReference type="Gene3D" id="2.115.10.20">
    <property type="entry name" value="Glycosyl hydrolase domain, family 43"/>
    <property type="match status" value="1"/>
</dbReference>
<dbReference type="InterPro" id="IPR051795">
    <property type="entry name" value="Glycosyl_Hydrlase_43"/>
</dbReference>
<dbReference type="SUPFAM" id="SSF49899">
    <property type="entry name" value="Concanavalin A-like lectins/glucanases"/>
    <property type="match status" value="1"/>
</dbReference>
<dbReference type="InterPro" id="IPR023296">
    <property type="entry name" value="Glyco_hydro_beta-prop_sf"/>
</dbReference>
<evidence type="ECO:0000313" key="7">
    <source>
        <dbReference type="Proteomes" id="UP000464597"/>
    </source>
</evidence>
<dbReference type="CDD" id="cd18617">
    <property type="entry name" value="GH43_XynB-like"/>
    <property type="match status" value="1"/>
</dbReference>
<evidence type="ECO:0000256" key="2">
    <source>
        <dbReference type="ARBA" id="ARBA00022801"/>
    </source>
</evidence>
<dbReference type="SUPFAM" id="SSF75005">
    <property type="entry name" value="Arabinanase/levansucrase/invertase"/>
    <property type="match status" value="1"/>
</dbReference>
<dbReference type="Proteomes" id="UP000464597">
    <property type="component" value="Chromosome"/>
</dbReference>
<evidence type="ECO:0000256" key="3">
    <source>
        <dbReference type="ARBA" id="ARBA00023295"/>
    </source>
</evidence>
<feature type="compositionally biased region" description="Polar residues" evidence="5">
    <location>
        <begin position="1"/>
        <end position="14"/>
    </location>
</feature>
<reference evidence="7" key="1">
    <citation type="submission" date="2019-12" db="EMBL/GenBank/DDBJ databases">
        <title>Complete and draft genome sequences of new strains and members of some known species of the genus Rathayibacter isolated from plants.</title>
        <authorList>
            <person name="Tarlachkov S.V."/>
            <person name="Starodumova I.P."/>
            <person name="Dorofeeva L.V."/>
            <person name="Prisyazhnaya N.V."/>
            <person name="Leyn S."/>
            <person name="Zlamal J."/>
            <person name="Elan M."/>
            <person name="Osterman A.L."/>
            <person name="Nadler S."/>
            <person name="Subbotin S.A."/>
            <person name="Evtushenko L.I."/>
        </authorList>
    </citation>
    <scope>NUCLEOTIDE SEQUENCE [LARGE SCALE GENOMIC DNA]</scope>
    <source>
        <strain evidence="7">VKM Ac-2802</strain>
    </source>
</reference>
<name>A0ABX6GZ60_9MICO</name>
<proteinExistence type="inferred from homology"/>
<dbReference type="InterPro" id="IPR013320">
    <property type="entry name" value="ConA-like_dom_sf"/>
</dbReference>
<dbReference type="PANTHER" id="PTHR42812">
    <property type="entry name" value="BETA-XYLOSIDASE"/>
    <property type="match status" value="1"/>
</dbReference>
<dbReference type="InterPro" id="IPR006710">
    <property type="entry name" value="Glyco_hydro_43"/>
</dbReference>